<organism evidence="2 3">
    <name type="scientific">Streptomyces jeddahensis</name>
    <dbReference type="NCBI Taxonomy" id="1716141"/>
    <lineage>
        <taxon>Bacteria</taxon>
        <taxon>Bacillati</taxon>
        <taxon>Actinomycetota</taxon>
        <taxon>Actinomycetes</taxon>
        <taxon>Kitasatosporales</taxon>
        <taxon>Streptomycetaceae</taxon>
        <taxon>Streptomyces</taxon>
    </lineage>
</organism>
<dbReference type="Pfam" id="PF06013">
    <property type="entry name" value="WXG100"/>
    <property type="match status" value="1"/>
</dbReference>
<dbReference type="EMBL" id="LOHS01000194">
    <property type="protein sequence ID" value="OAH09585.1"/>
    <property type="molecule type" value="Genomic_DNA"/>
</dbReference>
<evidence type="ECO:0000313" key="3">
    <source>
        <dbReference type="Proteomes" id="UP000077381"/>
    </source>
</evidence>
<dbReference type="RefSeq" id="WP_067284982.1">
    <property type="nucleotide sequence ID" value="NZ_LOHS01000194.1"/>
</dbReference>
<dbReference type="NCBIfam" id="TIGR03930">
    <property type="entry name" value="WXG100_ESAT6"/>
    <property type="match status" value="1"/>
</dbReference>
<dbReference type="InterPro" id="IPR036689">
    <property type="entry name" value="ESAT-6-like_sf"/>
</dbReference>
<dbReference type="OrthoDB" id="4325792at2"/>
<dbReference type="AlphaFoldDB" id="A0A177HF48"/>
<protein>
    <submittedName>
        <fullName evidence="2">Proteins of 100 residues with WXG</fullName>
    </submittedName>
</protein>
<feature type="compositionally biased region" description="Basic and acidic residues" evidence="1">
    <location>
        <begin position="293"/>
        <end position="316"/>
    </location>
</feature>
<reference evidence="2 3" key="1">
    <citation type="submission" date="2015-12" db="EMBL/GenBank/DDBJ databases">
        <title>Genome sequence of Streptomyces sp. G25.</title>
        <authorList>
            <person name="Poehlein A."/>
            <person name="Roettig A."/>
            <person name="Hiessl S."/>
            <person name="Hauschild P."/>
            <person name="Schauer J."/>
            <person name="Madkour M.H."/>
            <person name="Al-Ansari A.M."/>
            <person name="Almakishah N.H."/>
            <person name="Steinbuechel A."/>
            <person name="Daniel R."/>
        </authorList>
    </citation>
    <scope>NUCLEOTIDE SEQUENCE [LARGE SCALE GENOMIC DNA]</scope>
    <source>
        <strain evidence="3">G25(2015)</strain>
    </source>
</reference>
<keyword evidence="3" id="KW-1185">Reference proteome</keyword>
<name>A0A177HF48_9ACTN</name>
<dbReference type="STRING" id="1716141.STSP_70400"/>
<feature type="region of interest" description="Disordered" evidence="1">
    <location>
        <begin position="274"/>
        <end position="316"/>
    </location>
</feature>
<accession>A0A177HF48</accession>
<dbReference type="Proteomes" id="UP000077381">
    <property type="component" value="Unassembled WGS sequence"/>
</dbReference>
<comment type="caution">
    <text evidence="2">The sequence shown here is derived from an EMBL/GenBank/DDBJ whole genome shotgun (WGS) entry which is preliminary data.</text>
</comment>
<gene>
    <name evidence="2" type="ORF">STSP_70400</name>
</gene>
<sequence length="316" mass="34133">MDILSKLGISISGPFSDVLDEAVRGIIKQFGLEDDLEKVSGDNERLMQVAGDYRDAARDLRGVVDDLKFERKRLNGAWAGEAADAFHKEMSAFEEALEGEAADMDQIAELLETAAGACAEAEQLMIDLIVEIVQAALAAAATTAVLSVLTAGAAAAIGPLIAAAGIAHKALKAVQITAKLADTLADLAKRMQALRKMAKLRTTLRKFNDKKNPMSHRNALKRYRGKFDGIEGGSKDDLQAAAQYWMAKRTVKKEVLYPLLGVETGDVLRQGYENYGPEGAPGVAPKDPLPQDASRRFEDRMNDGLSAKEKVEKDFG</sequence>
<dbReference type="PATRIC" id="fig|1716141.3.peg.7452"/>
<dbReference type="Gene3D" id="1.10.287.1060">
    <property type="entry name" value="ESAT-6-like"/>
    <property type="match status" value="1"/>
</dbReference>
<dbReference type="SUPFAM" id="SSF140453">
    <property type="entry name" value="EsxAB dimer-like"/>
    <property type="match status" value="1"/>
</dbReference>
<dbReference type="InterPro" id="IPR010310">
    <property type="entry name" value="T7SS_ESAT-6-like"/>
</dbReference>
<evidence type="ECO:0000313" key="2">
    <source>
        <dbReference type="EMBL" id="OAH09585.1"/>
    </source>
</evidence>
<proteinExistence type="predicted"/>
<evidence type="ECO:0000256" key="1">
    <source>
        <dbReference type="SAM" id="MobiDB-lite"/>
    </source>
</evidence>